<evidence type="ECO:0000313" key="5">
    <source>
        <dbReference type="EMBL" id="HIS37358.1"/>
    </source>
</evidence>
<evidence type="ECO:0000259" key="4">
    <source>
        <dbReference type="PROSITE" id="PS51898"/>
    </source>
</evidence>
<dbReference type="Gene3D" id="1.10.443.10">
    <property type="entry name" value="Intergrase catalytic core"/>
    <property type="match status" value="1"/>
</dbReference>
<dbReference type="EMBL" id="DVIU01000246">
    <property type="protein sequence ID" value="HIS37358.1"/>
    <property type="molecule type" value="Genomic_DNA"/>
</dbReference>
<comment type="similarity">
    <text evidence="1">Belongs to the 'phage' integrase family.</text>
</comment>
<dbReference type="Pfam" id="PF00589">
    <property type="entry name" value="Phage_integrase"/>
    <property type="match status" value="1"/>
</dbReference>
<evidence type="ECO:0000256" key="2">
    <source>
        <dbReference type="ARBA" id="ARBA00023125"/>
    </source>
</evidence>
<dbReference type="PANTHER" id="PTHR30349">
    <property type="entry name" value="PHAGE INTEGRASE-RELATED"/>
    <property type="match status" value="1"/>
</dbReference>
<dbReference type="GO" id="GO:0015074">
    <property type="term" value="P:DNA integration"/>
    <property type="evidence" value="ECO:0007669"/>
    <property type="project" value="InterPro"/>
</dbReference>
<protein>
    <submittedName>
        <fullName evidence="5">Site-specific integrase</fullName>
    </submittedName>
</protein>
<organism evidence="5 6">
    <name type="scientific">Candidatus Scatousia excrementigallinarum</name>
    <dbReference type="NCBI Taxonomy" id="2840935"/>
    <lineage>
        <taxon>Bacteria</taxon>
        <taxon>Candidatus Scatousia</taxon>
    </lineage>
</organism>
<dbReference type="InterPro" id="IPR011010">
    <property type="entry name" value="DNA_brk_join_enz"/>
</dbReference>
<proteinExistence type="inferred from homology"/>
<keyword evidence="2" id="KW-0238">DNA-binding</keyword>
<evidence type="ECO:0000256" key="1">
    <source>
        <dbReference type="ARBA" id="ARBA00008857"/>
    </source>
</evidence>
<dbReference type="PANTHER" id="PTHR30349:SF41">
    <property type="entry name" value="INTEGRASE_RECOMBINASE PROTEIN MJ0367-RELATED"/>
    <property type="match status" value="1"/>
</dbReference>
<dbReference type="InterPro" id="IPR050090">
    <property type="entry name" value="Tyrosine_recombinase_XerCD"/>
</dbReference>
<evidence type="ECO:0000256" key="3">
    <source>
        <dbReference type="ARBA" id="ARBA00023172"/>
    </source>
</evidence>
<reference evidence="5" key="1">
    <citation type="submission" date="2020-10" db="EMBL/GenBank/DDBJ databases">
        <authorList>
            <person name="Gilroy R."/>
        </authorList>
    </citation>
    <scope>NUCLEOTIDE SEQUENCE</scope>
    <source>
        <strain evidence="5">6276</strain>
    </source>
</reference>
<dbReference type="SUPFAM" id="SSF56349">
    <property type="entry name" value="DNA breaking-rejoining enzymes"/>
    <property type="match status" value="1"/>
</dbReference>
<keyword evidence="3" id="KW-0233">DNA recombination</keyword>
<name>A0A9D1F0V8_9BACT</name>
<dbReference type="CDD" id="cd01189">
    <property type="entry name" value="INT_ICEBs1_C_like"/>
    <property type="match status" value="1"/>
</dbReference>
<evidence type="ECO:0000313" key="6">
    <source>
        <dbReference type="Proteomes" id="UP000823928"/>
    </source>
</evidence>
<dbReference type="InterPro" id="IPR002104">
    <property type="entry name" value="Integrase_catalytic"/>
</dbReference>
<sequence length="205" mass="23769">MLQYCDERGRNDMHDIFEWLYYTGMRFGEASALQLKDIHKENGIWIASVNGSMFLYRNQDAPSTGKRFAKSEGAKTIAGDRDVSLSNQAIEIYKRNKQGKMPNDFLFINKISHNPMREAAANRFLHRIQNEKNIKKNLTTHFFRHTHVTKLAELGVPLYVIQRRVGHSNSKITQQLYLHVTQKSKQEVIDKLNHFAPSVPPEDKL</sequence>
<comment type="caution">
    <text evidence="5">The sequence shown here is derived from an EMBL/GenBank/DDBJ whole genome shotgun (WGS) entry which is preliminary data.</text>
</comment>
<gene>
    <name evidence="5" type="ORF">IAC10_12175</name>
</gene>
<dbReference type="Proteomes" id="UP000823928">
    <property type="component" value="Unassembled WGS sequence"/>
</dbReference>
<feature type="domain" description="Tyr recombinase" evidence="4">
    <location>
        <begin position="1"/>
        <end position="190"/>
    </location>
</feature>
<dbReference type="GO" id="GO:0003677">
    <property type="term" value="F:DNA binding"/>
    <property type="evidence" value="ECO:0007669"/>
    <property type="project" value="UniProtKB-KW"/>
</dbReference>
<dbReference type="GO" id="GO:0006310">
    <property type="term" value="P:DNA recombination"/>
    <property type="evidence" value="ECO:0007669"/>
    <property type="project" value="UniProtKB-KW"/>
</dbReference>
<dbReference type="AlphaFoldDB" id="A0A9D1F0V8"/>
<dbReference type="PROSITE" id="PS51898">
    <property type="entry name" value="TYR_RECOMBINASE"/>
    <property type="match status" value="1"/>
</dbReference>
<dbReference type="InterPro" id="IPR013762">
    <property type="entry name" value="Integrase-like_cat_sf"/>
</dbReference>
<accession>A0A9D1F0V8</accession>
<reference evidence="5" key="2">
    <citation type="journal article" date="2021" name="PeerJ">
        <title>Extensive microbial diversity within the chicken gut microbiome revealed by metagenomics and culture.</title>
        <authorList>
            <person name="Gilroy R."/>
            <person name="Ravi A."/>
            <person name="Getino M."/>
            <person name="Pursley I."/>
            <person name="Horton D.L."/>
            <person name="Alikhan N.F."/>
            <person name="Baker D."/>
            <person name="Gharbi K."/>
            <person name="Hall N."/>
            <person name="Watson M."/>
            <person name="Adriaenssens E.M."/>
            <person name="Foster-Nyarko E."/>
            <person name="Jarju S."/>
            <person name="Secka A."/>
            <person name="Antonio M."/>
            <person name="Oren A."/>
            <person name="Chaudhuri R.R."/>
            <person name="La Ragione R."/>
            <person name="Hildebrand F."/>
            <person name="Pallen M.J."/>
        </authorList>
    </citation>
    <scope>NUCLEOTIDE SEQUENCE</scope>
    <source>
        <strain evidence="5">6276</strain>
    </source>
</reference>